<keyword evidence="4" id="KW-1185">Reference proteome</keyword>
<evidence type="ECO:0000313" key="4">
    <source>
        <dbReference type="Proteomes" id="UP000220914"/>
    </source>
</evidence>
<dbReference type="Proteomes" id="UP000220914">
    <property type="component" value="Unassembled WGS sequence"/>
</dbReference>
<comment type="caution">
    <text evidence="3">The sequence shown here is derived from an EMBL/GenBank/DDBJ whole genome shotgun (WGS) entry which is preliminary data.</text>
</comment>
<evidence type="ECO:0000313" key="5">
    <source>
        <dbReference type="Proteomes" id="UP000465302"/>
    </source>
</evidence>
<dbReference type="AlphaFoldDB" id="A0A2A7MPW5"/>
<organism evidence="3 4">
    <name type="scientific">Mycolicibacterium agri</name>
    <name type="common">Mycobacterium agri</name>
    <dbReference type="NCBI Taxonomy" id="36811"/>
    <lineage>
        <taxon>Bacteria</taxon>
        <taxon>Bacillati</taxon>
        <taxon>Actinomycetota</taxon>
        <taxon>Actinomycetes</taxon>
        <taxon>Mycobacteriales</taxon>
        <taxon>Mycobacteriaceae</taxon>
        <taxon>Mycolicibacterium</taxon>
    </lineage>
</organism>
<dbReference type="OrthoDB" id="4627214at2"/>
<evidence type="ECO:0000256" key="1">
    <source>
        <dbReference type="SAM" id="MobiDB-lite"/>
    </source>
</evidence>
<dbReference type="EMBL" id="BLKS01000001">
    <property type="protein sequence ID" value="GFG52165.1"/>
    <property type="molecule type" value="Genomic_DNA"/>
</dbReference>
<name>A0A2A7MPW5_MYCAG</name>
<dbReference type="EMBL" id="PDCP01000093">
    <property type="protein sequence ID" value="PEG33765.1"/>
    <property type="molecule type" value="Genomic_DNA"/>
</dbReference>
<feature type="region of interest" description="Disordered" evidence="1">
    <location>
        <begin position="1"/>
        <end position="25"/>
    </location>
</feature>
<dbReference type="Proteomes" id="UP000465302">
    <property type="component" value="Unassembled WGS sequence"/>
</dbReference>
<sequence length="87" mass="8768">MASKNTAAHRAEGKRGGAHRAPRTQQSLVVRTAAVGGAFACIGLAAEIGVPDADALSILLPSGNGNATQINILEGNVFRPQFGLGGC</sequence>
<evidence type="ECO:0000313" key="2">
    <source>
        <dbReference type="EMBL" id="GFG52165.1"/>
    </source>
</evidence>
<protein>
    <submittedName>
        <fullName evidence="3">Uncharacterized protein</fullName>
    </submittedName>
</protein>
<proteinExistence type="predicted"/>
<reference evidence="3 4" key="1">
    <citation type="submission" date="2017-10" db="EMBL/GenBank/DDBJ databases">
        <title>The new phylogeny of genus Mycobacterium.</title>
        <authorList>
            <person name="Tortoli E."/>
            <person name="Trovato A."/>
            <person name="Cirillo D.M."/>
        </authorList>
    </citation>
    <scope>NUCLEOTIDE SEQUENCE [LARGE SCALE GENOMIC DNA]</scope>
    <source>
        <strain evidence="3 4">CCUG37673</strain>
    </source>
</reference>
<gene>
    <name evidence="3" type="ORF">CQY20_28940</name>
    <name evidence="2" type="ORF">MAGR_36060</name>
</gene>
<reference evidence="2 5" key="2">
    <citation type="journal article" date="2019" name="Emerg. Microbes Infect.">
        <title>Comprehensive subspecies identification of 175 nontuberculous mycobacteria species based on 7547 genomic profiles.</title>
        <authorList>
            <person name="Matsumoto Y."/>
            <person name="Kinjo T."/>
            <person name="Motooka D."/>
            <person name="Nabeya D."/>
            <person name="Jung N."/>
            <person name="Uechi K."/>
            <person name="Horii T."/>
            <person name="Iida T."/>
            <person name="Fujita J."/>
            <person name="Nakamura S."/>
        </authorList>
    </citation>
    <scope>NUCLEOTIDE SEQUENCE [LARGE SCALE GENOMIC DNA]</scope>
    <source>
        <strain evidence="2 5">JCM 6377</strain>
    </source>
</reference>
<accession>A0A2A7MPW5</accession>
<evidence type="ECO:0000313" key="3">
    <source>
        <dbReference type="EMBL" id="PEG33765.1"/>
    </source>
</evidence>
<dbReference type="RefSeq" id="WP_097944013.1">
    <property type="nucleotide sequence ID" value="NZ_BLKS01000001.1"/>
</dbReference>
<reference evidence="2" key="3">
    <citation type="submission" date="2020-02" db="EMBL/GenBank/DDBJ databases">
        <authorList>
            <person name="Matsumoto Y."/>
            <person name="Motooka D."/>
            <person name="Nakamura S."/>
        </authorList>
    </citation>
    <scope>NUCLEOTIDE SEQUENCE</scope>
    <source>
        <strain evidence="2">JCM 6377</strain>
    </source>
</reference>